<dbReference type="EMBL" id="LK391709">
    <property type="protein sequence ID" value="CDR96355.1"/>
    <property type="molecule type" value="Genomic_DNA"/>
</dbReference>
<keyword evidence="4" id="KW-1185">Reference proteome</keyword>
<keyword evidence="1" id="KW-0732">Signal</keyword>
<accession>A0A061DDL5</accession>
<dbReference type="AlphaFoldDB" id="A0A061DDL5"/>
<dbReference type="RefSeq" id="XP_012768487.1">
    <property type="nucleotide sequence ID" value="XM_012913033.1"/>
</dbReference>
<evidence type="ECO:0000313" key="4">
    <source>
        <dbReference type="Proteomes" id="UP000033188"/>
    </source>
</evidence>
<reference evidence="4" key="1">
    <citation type="journal article" date="2014" name="Nucleic Acids Res.">
        <title>The evolutionary dynamics of variant antigen genes in Babesia reveal a history of genomic innovation underlying host-parasite interaction.</title>
        <authorList>
            <person name="Jackson A.P."/>
            <person name="Otto T.D."/>
            <person name="Darby A."/>
            <person name="Ramaprasad A."/>
            <person name="Xia D."/>
            <person name="Echaide I.E."/>
            <person name="Farber M."/>
            <person name="Gahlot S."/>
            <person name="Gamble J."/>
            <person name="Gupta D."/>
            <person name="Gupta Y."/>
            <person name="Jackson L."/>
            <person name="Malandrin L."/>
            <person name="Malas T.B."/>
            <person name="Moussa E."/>
            <person name="Nair M."/>
            <person name="Reid A.J."/>
            <person name="Sanders M."/>
            <person name="Sharma J."/>
            <person name="Tracey A."/>
            <person name="Quail M.A."/>
            <person name="Weir W."/>
            <person name="Wastling J.M."/>
            <person name="Hall N."/>
            <person name="Willadsen P."/>
            <person name="Lingelbach K."/>
            <person name="Shiels B."/>
            <person name="Tait A."/>
            <person name="Berriman M."/>
            <person name="Allred D.R."/>
            <person name="Pain A."/>
        </authorList>
    </citation>
    <scope>NUCLEOTIDE SEQUENCE [LARGE SCALE GENOMIC DNA]</scope>
    <source>
        <strain evidence="4">Bond</strain>
    </source>
</reference>
<feature type="signal peptide" evidence="1">
    <location>
        <begin position="1"/>
        <end position="25"/>
    </location>
</feature>
<dbReference type="Proteomes" id="UP000033188">
    <property type="component" value="Chromosome 3"/>
</dbReference>
<dbReference type="VEuPathDB" id="PiroplasmaDB:BBBOND_0302590"/>
<gene>
    <name evidence="2" type="ORF">BBBOND_0302050</name>
    <name evidence="3" type="ORF">BBBOND_0302590</name>
</gene>
<dbReference type="EMBL" id="LK391709">
    <property type="protein sequence ID" value="CDR96301.1"/>
    <property type="molecule type" value="Genomic_DNA"/>
</dbReference>
<organism evidence="3 4">
    <name type="scientific">Babesia bigemina</name>
    <dbReference type="NCBI Taxonomy" id="5866"/>
    <lineage>
        <taxon>Eukaryota</taxon>
        <taxon>Sar</taxon>
        <taxon>Alveolata</taxon>
        <taxon>Apicomplexa</taxon>
        <taxon>Aconoidasida</taxon>
        <taxon>Piroplasmida</taxon>
        <taxon>Babesiidae</taxon>
        <taxon>Babesia</taxon>
    </lineage>
</organism>
<reference evidence="3" key="2">
    <citation type="journal article" date="2014" name="Nucleic Acids Res.">
        <title>The evolutionary dynamics of variant antigen genes in Babesia reveal a history of genomic innovation underlying host-parasite interaction.</title>
        <authorList>
            <person name="Jackson A.P."/>
            <person name="Otto T.D."/>
            <person name="Darby A."/>
            <person name="Ramaprasad A."/>
            <person name="Xia D."/>
            <person name="Echaide I.E."/>
            <person name="Farber M."/>
            <person name="Gahlot S."/>
            <person name="Gamble J."/>
            <person name="Gupta D."/>
            <person name="Gupta Y."/>
            <person name="Jackson L."/>
            <person name="Malandrin L."/>
            <person name="Malas T.B."/>
            <person name="Moussa E."/>
            <person name="Nair M."/>
            <person name="Reid AJ."/>
            <person name="Sanders M."/>
            <person name="Sharma J."/>
            <person name="Tracey A."/>
            <person name="Quail M.A."/>
            <person name="Weir W."/>
            <person name="Wastling J.M."/>
            <person name="Hall N."/>
            <person name="Willadsen P."/>
            <person name="Lingelbach K."/>
            <person name="Shiels B."/>
            <person name="Tait A."/>
            <person name="Berriman M."/>
            <person name="Allred D.R."/>
            <person name="Pain A."/>
        </authorList>
    </citation>
    <scope>NUCLEOTIDE SEQUENCE</scope>
    <source>
        <strain evidence="3">Bond</strain>
    </source>
</reference>
<dbReference type="RefSeq" id="XP_012768541.1">
    <property type="nucleotide sequence ID" value="XM_012913087.1"/>
</dbReference>
<dbReference type="KEGG" id="bbig:BBBOND_0302590"/>
<feature type="chain" id="PRO_5007370445" evidence="1">
    <location>
        <begin position="26"/>
        <end position="73"/>
    </location>
</feature>
<reference evidence="3" key="3">
    <citation type="submission" date="2014-06" db="EMBL/GenBank/DDBJ databases">
        <authorList>
            <person name="Aslett M."/>
            <person name="De Silva Nishadi"/>
        </authorList>
    </citation>
    <scope>NUCLEOTIDE SEQUENCE</scope>
    <source>
        <strain evidence="3">Bond</strain>
    </source>
</reference>
<dbReference type="GeneID" id="24564896"/>
<proteinExistence type="predicted"/>
<evidence type="ECO:0000256" key="1">
    <source>
        <dbReference type="SAM" id="SignalP"/>
    </source>
</evidence>
<dbReference type="KEGG" id="bbig:BBBOND_0302050"/>
<name>A0A061DDL5_BABBI</name>
<protein>
    <submittedName>
        <fullName evidence="3">Uncharacterized protein</fullName>
    </submittedName>
</protein>
<dbReference type="GeneID" id="24564842"/>
<dbReference type="VEuPathDB" id="PiroplasmaDB:BBBOND_0302050"/>
<evidence type="ECO:0000313" key="2">
    <source>
        <dbReference type="EMBL" id="CDR96301.1"/>
    </source>
</evidence>
<sequence length="73" mass="8043">MSSNGYRVRRVIAAFMLACISSSNGQVVGDPETGDPRLVEHLRQEGFHTTPMTQNSEHGDSLRVTLLGLPKIY</sequence>
<evidence type="ECO:0000313" key="3">
    <source>
        <dbReference type="EMBL" id="CDR96355.1"/>
    </source>
</evidence>